<dbReference type="Gene3D" id="3.80.10.10">
    <property type="entry name" value="Ribonuclease Inhibitor"/>
    <property type="match status" value="5"/>
</dbReference>
<evidence type="ECO:0000256" key="12">
    <source>
        <dbReference type="SAM" id="SignalP"/>
    </source>
</evidence>
<keyword evidence="16" id="KW-1185">Reference proteome</keyword>
<dbReference type="InterPro" id="IPR013210">
    <property type="entry name" value="LRR_N_plant-typ"/>
</dbReference>
<evidence type="ECO:0000256" key="2">
    <source>
        <dbReference type="ARBA" id="ARBA00009592"/>
    </source>
</evidence>
<evidence type="ECO:0000256" key="3">
    <source>
        <dbReference type="ARBA" id="ARBA00022475"/>
    </source>
</evidence>
<feature type="signal peptide" evidence="12">
    <location>
        <begin position="1"/>
        <end position="17"/>
    </location>
</feature>
<dbReference type="PANTHER" id="PTHR48063:SF98">
    <property type="entry name" value="LRR RECEPTOR-LIKE SERINE_THREONINE-PROTEIN KINASE FLS2"/>
    <property type="match status" value="1"/>
</dbReference>
<dbReference type="EMBL" id="SDAM02000091">
    <property type="protein sequence ID" value="KAH6830858.1"/>
    <property type="molecule type" value="Genomic_DNA"/>
</dbReference>
<keyword evidence="9 11" id="KW-0472">Membrane</keyword>
<evidence type="ECO:0000256" key="4">
    <source>
        <dbReference type="ARBA" id="ARBA00022614"/>
    </source>
</evidence>
<evidence type="ECO:0000259" key="14">
    <source>
        <dbReference type="Pfam" id="PF23598"/>
    </source>
</evidence>
<evidence type="ECO:0000256" key="9">
    <source>
        <dbReference type="ARBA" id="ARBA00023136"/>
    </source>
</evidence>
<dbReference type="InterPro" id="IPR046956">
    <property type="entry name" value="RLP23-like"/>
</dbReference>
<evidence type="ECO:0000313" key="16">
    <source>
        <dbReference type="Proteomes" id="UP001190926"/>
    </source>
</evidence>
<dbReference type="SMART" id="SM00369">
    <property type="entry name" value="LRR_TYP"/>
    <property type="match status" value="9"/>
</dbReference>
<dbReference type="InterPro" id="IPR032675">
    <property type="entry name" value="LRR_dom_sf"/>
</dbReference>
<dbReference type="Pfam" id="PF00560">
    <property type="entry name" value="LRR_1"/>
    <property type="match status" value="6"/>
</dbReference>
<evidence type="ECO:0000256" key="8">
    <source>
        <dbReference type="ARBA" id="ARBA00022989"/>
    </source>
</evidence>
<dbReference type="AlphaFoldDB" id="A0AAD4P8M5"/>
<sequence length="994" mass="110419">MKIHVSILFLNITAVVSFFCVAFSDVMCRERDRAALLMFKNDLHDPAGRLSSWRGGANCCKWAGVVCHNITGEVHELRLRNPHDVPCSSPNYDAAQFEAYSTHKLGGKLNPSLLNIDYLTHLDLSCNDFEGAGIPDFVSSMINLHYLDLSSCGFVGAIPHQFGNLSRLQFLNLGDPYSRNYGNFESKLSIRDVQWLSYLSSLKHLDLSGVDVSEASDWVHALESLPSLLELRLSRCGLKPPISINAVNFARLSLLDLSWNDFNSLVPHWIYSLGNLVHLNLSHCGFYDQLPVGLLNMTKLEYLNLSSNNFTSPFPKGFSGLGNLKVLAVADNLIEGEIPSTLGDLTSLAILDLSGNRLEGMLPESLSNLCNVEELYLYGNRFSGDFPTFSGCISDSLRLLYLGSNKFSGPLPSNLEHLARLRELDLATNKLTGPLPTNLGQLHELEYLVISDNSFEGVVSESHFRNLSRLKIFRANGNRFIFKPRRSWIPPFQLEGLTLRSWQLGPEFPIWIKHLKHLQYLSFASTGIVDNIPTWFWNMTSQMKYLNLSNNMIKGQIPSLLDFGLSRNVAIDMNHNLISGPLPSISSNVTILDLSYNLISGSMNHFLCSNAEQNMKLEIVDLGYNSLSGEIPDCWGNWSLLSVLRLQANNLSGKIPSSIGLLARLQSLHLRGNNLSGQVPVSLQNCVDLMVLDFGRNHLTGRIPLWIHKLSKLAFFNLRLNEISGNIPVELCRLASLQALDLAGNNLSGRIPSCFNSFSVMAGKHQPSGRMYYSAYDTFGGVRDSQYLVVKGRFGLYSSILHWVMTLDLSDNNLTGTIPVQIALLSKLQTLNLSRNSLTGSIPQNIGNMNLLESLDLSKNKLSGQIPQSISELTFLSNLNLSYNDLTGRIPSGTQLEGFDASSFVGNELCGPPVSEKCSVDEETLGKEDEEEGDTSILGEGLGFFLSILLGFVVGFWTVIASLQLNMSWRNAYFGLFERIGNYIYYVCAKCLRR</sequence>
<dbReference type="InterPro" id="IPR055414">
    <property type="entry name" value="LRR_R13L4/SHOC2-like"/>
</dbReference>
<evidence type="ECO:0000256" key="6">
    <source>
        <dbReference type="ARBA" id="ARBA00022729"/>
    </source>
</evidence>
<dbReference type="FunFam" id="3.80.10.10:FF:000095">
    <property type="entry name" value="LRR receptor-like serine/threonine-protein kinase GSO1"/>
    <property type="match status" value="2"/>
</dbReference>
<evidence type="ECO:0000256" key="11">
    <source>
        <dbReference type="SAM" id="Phobius"/>
    </source>
</evidence>
<keyword evidence="8 11" id="KW-1133">Transmembrane helix</keyword>
<keyword evidence="5 11" id="KW-0812">Transmembrane</keyword>
<evidence type="ECO:0000256" key="10">
    <source>
        <dbReference type="ARBA" id="ARBA00023180"/>
    </source>
</evidence>
<dbReference type="Pfam" id="PF13516">
    <property type="entry name" value="LRR_6"/>
    <property type="match status" value="1"/>
</dbReference>
<accession>A0AAD4P8M5</accession>
<feature type="domain" description="Leucine-rich repeat-containing N-terminal plant-type" evidence="13">
    <location>
        <begin position="31"/>
        <end position="67"/>
    </location>
</feature>
<evidence type="ECO:0000259" key="13">
    <source>
        <dbReference type="Pfam" id="PF08263"/>
    </source>
</evidence>
<dbReference type="GO" id="GO:0051707">
    <property type="term" value="P:response to other organism"/>
    <property type="evidence" value="ECO:0007669"/>
    <property type="project" value="UniProtKB-ARBA"/>
</dbReference>
<dbReference type="Pfam" id="PF13855">
    <property type="entry name" value="LRR_8"/>
    <property type="match status" value="1"/>
</dbReference>
<evidence type="ECO:0000256" key="7">
    <source>
        <dbReference type="ARBA" id="ARBA00022737"/>
    </source>
</evidence>
<keyword evidence="10" id="KW-0325">Glycoprotein</keyword>
<keyword evidence="3" id="KW-1003">Cell membrane</keyword>
<dbReference type="Proteomes" id="UP001190926">
    <property type="component" value="Unassembled WGS sequence"/>
</dbReference>
<protein>
    <recommendedName>
        <fullName evidence="17">Leucine-rich repeat-containing N-terminal plant-type domain-containing protein</fullName>
    </recommendedName>
</protein>
<keyword evidence="7" id="KW-0677">Repeat</keyword>
<dbReference type="GO" id="GO:0006952">
    <property type="term" value="P:defense response"/>
    <property type="evidence" value="ECO:0007669"/>
    <property type="project" value="UniProtKB-ARBA"/>
</dbReference>
<feature type="domain" description="Disease resistance R13L4/SHOC-2-like LRR" evidence="14">
    <location>
        <begin position="250"/>
        <end position="483"/>
    </location>
</feature>
<proteinExistence type="inferred from homology"/>
<keyword evidence="6 12" id="KW-0732">Signal</keyword>
<comment type="similarity">
    <text evidence="2">Belongs to the RLP family.</text>
</comment>
<dbReference type="PRINTS" id="PR00019">
    <property type="entry name" value="LEURICHRPT"/>
</dbReference>
<evidence type="ECO:0000313" key="15">
    <source>
        <dbReference type="EMBL" id="KAH6830858.1"/>
    </source>
</evidence>
<evidence type="ECO:0008006" key="17">
    <source>
        <dbReference type="Google" id="ProtNLM"/>
    </source>
</evidence>
<dbReference type="InterPro" id="IPR001611">
    <property type="entry name" value="Leu-rich_rpt"/>
</dbReference>
<dbReference type="FunFam" id="3.80.10.10:FF:000213">
    <property type="entry name" value="Tyrosine-sulfated glycopeptide receptor 1"/>
    <property type="match status" value="1"/>
</dbReference>
<evidence type="ECO:0000256" key="1">
    <source>
        <dbReference type="ARBA" id="ARBA00004251"/>
    </source>
</evidence>
<dbReference type="GO" id="GO:0005886">
    <property type="term" value="C:plasma membrane"/>
    <property type="evidence" value="ECO:0007669"/>
    <property type="project" value="UniProtKB-SubCell"/>
</dbReference>
<comment type="caution">
    <text evidence="15">The sequence shown here is derived from an EMBL/GenBank/DDBJ whole genome shotgun (WGS) entry which is preliminary data.</text>
</comment>
<dbReference type="SUPFAM" id="SSF52058">
    <property type="entry name" value="L domain-like"/>
    <property type="match status" value="4"/>
</dbReference>
<keyword evidence="4" id="KW-0433">Leucine-rich repeat</keyword>
<dbReference type="Pfam" id="PF08263">
    <property type="entry name" value="LRRNT_2"/>
    <property type="match status" value="1"/>
</dbReference>
<comment type="subcellular location">
    <subcellularLocation>
        <location evidence="1">Cell membrane</location>
        <topology evidence="1">Single-pass type I membrane protein</topology>
    </subcellularLocation>
</comment>
<gene>
    <name evidence="15" type="ORF">C2S53_005782</name>
</gene>
<name>A0AAD4P8M5_PERFH</name>
<organism evidence="15 16">
    <name type="scientific">Perilla frutescens var. hirtella</name>
    <name type="common">Perilla citriodora</name>
    <name type="synonym">Perilla setoyensis</name>
    <dbReference type="NCBI Taxonomy" id="608512"/>
    <lineage>
        <taxon>Eukaryota</taxon>
        <taxon>Viridiplantae</taxon>
        <taxon>Streptophyta</taxon>
        <taxon>Embryophyta</taxon>
        <taxon>Tracheophyta</taxon>
        <taxon>Spermatophyta</taxon>
        <taxon>Magnoliopsida</taxon>
        <taxon>eudicotyledons</taxon>
        <taxon>Gunneridae</taxon>
        <taxon>Pentapetalae</taxon>
        <taxon>asterids</taxon>
        <taxon>lamiids</taxon>
        <taxon>Lamiales</taxon>
        <taxon>Lamiaceae</taxon>
        <taxon>Nepetoideae</taxon>
        <taxon>Elsholtzieae</taxon>
        <taxon>Perilla</taxon>
    </lineage>
</organism>
<feature type="chain" id="PRO_5041993649" description="Leucine-rich repeat-containing N-terminal plant-type domain-containing protein" evidence="12">
    <location>
        <begin position="18"/>
        <end position="994"/>
    </location>
</feature>
<evidence type="ECO:0000256" key="5">
    <source>
        <dbReference type="ARBA" id="ARBA00022692"/>
    </source>
</evidence>
<dbReference type="PANTHER" id="PTHR48063">
    <property type="entry name" value="LRR RECEPTOR-LIKE KINASE"/>
    <property type="match status" value="1"/>
</dbReference>
<dbReference type="InterPro" id="IPR003591">
    <property type="entry name" value="Leu-rich_rpt_typical-subtyp"/>
</dbReference>
<feature type="transmembrane region" description="Helical" evidence="11">
    <location>
        <begin position="942"/>
        <end position="963"/>
    </location>
</feature>
<reference evidence="15 16" key="1">
    <citation type="journal article" date="2021" name="Nat. Commun.">
        <title>Incipient diploidization of the medicinal plant Perilla within 10,000 years.</title>
        <authorList>
            <person name="Zhang Y."/>
            <person name="Shen Q."/>
            <person name="Leng L."/>
            <person name="Zhang D."/>
            <person name="Chen S."/>
            <person name="Shi Y."/>
            <person name="Ning Z."/>
            <person name="Chen S."/>
        </authorList>
    </citation>
    <scope>NUCLEOTIDE SEQUENCE [LARGE SCALE GENOMIC DNA]</scope>
    <source>
        <strain evidence="16">cv. PC099</strain>
    </source>
</reference>
<dbReference type="Pfam" id="PF23598">
    <property type="entry name" value="LRR_14"/>
    <property type="match status" value="1"/>
</dbReference>